<dbReference type="AlphaFoldDB" id="A0A7W0CLS0"/>
<reference evidence="1 2" key="1">
    <citation type="submission" date="2020-07" db="EMBL/GenBank/DDBJ databases">
        <title>Genomic Encyclopedia of Type Strains, Phase IV (KMG-IV): sequencing the most valuable type-strain genomes for metagenomic binning, comparative biology and taxonomic classification.</title>
        <authorList>
            <person name="Goeker M."/>
        </authorList>
    </citation>
    <scope>NUCLEOTIDE SEQUENCE [LARGE SCALE GENOMIC DNA]</scope>
    <source>
        <strain evidence="1 2">DSM 45533</strain>
    </source>
</reference>
<keyword evidence="2" id="KW-1185">Reference proteome</keyword>
<dbReference type="Proteomes" id="UP000530928">
    <property type="component" value="Unassembled WGS sequence"/>
</dbReference>
<name>A0A7W0CLS0_9ACTN</name>
<gene>
    <name evidence="1" type="ORF">HNR30_004651</name>
</gene>
<evidence type="ECO:0000313" key="1">
    <source>
        <dbReference type="EMBL" id="MBA2893297.1"/>
    </source>
</evidence>
<organism evidence="1 2">
    <name type="scientific">Nonomuraea soli</name>
    <dbReference type="NCBI Taxonomy" id="1032476"/>
    <lineage>
        <taxon>Bacteria</taxon>
        <taxon>Bacillati</taxon>
        <taxon>Actinomycetota</taxon>
        <taxon>Actinomycetes</taxon>
        <taxon>Streptosporangiales</taxon>
        <taxon>Streptosporangiaceae</taxon>
        <taxon>Nonomuraea</taxon>
    </lineage>
</organism>
<dbReference type="RefSeq" id="WP_181612006.1">
    <property type="nucleotide sequence ID" value="NZ_BAABAM010000003.1"/>
</dbReference>
<protein>
    <submittedName>
        <fullName evidence="1">Uncharacterized protein</fullName>
    </submittedName>
</protein>
<accession>A0A7W0CLS0</accession>
<sequence>MSTSARRRLRWLYDRATSPLTPTPGSTTATIPGALDALTLAKPWLR</sequence>
<dbReference type="EMBL" id="JACDUR010000004">
    <property type="protein sequence ID" value="MBA2893297.1"/>
    <property type="molecule type" value="Genomic_DNA"/>
</dbReference>
<comment type="caution">
    <text evidence="1">The sequence shown here is derived from an EMBL/GenBank/DDBJ whole genome shotgun (WGS) entry which is preliminary data.</text>
</comment>
<evidence type="ECO:0000313" key="2">
    <source>
        <dbReference type="Proteomes" id="UP000530928"/>
    </source>
</evidence>
<proteinExistence type="predicted"/>